<dbReference type="AlphaFoldDB" id="A0A6A4RPM9"/>
<protein>
    <submittedName>
        <fullName evidence="1">Uncharacterized protein</fullName>
    </submittedName>
</protein>
<gene>
    <name evidence="1" type="ORF">F2P81_025564</name>
</gene>
<name>A0A6A4RPM9_SCOMX</name>
<evidence type="ECO:0000313" key="1">
    <source>
        <dbReference type="EMBL" id="KAF0022185.1"/>
    </source>
</evidence>
<proteinExistence type="predicted"/>
<sequence length="118" mass="13827">MDSPEPDGKYKQWGLHHSPDIWHAAKNLGRKLRRAGEMKDQSELLPWIRDIVNHFWYFAKQASSVEEFKRLFQIGGVGAIRFMRNHPKAFLVEQTIDDKVAADVIRNLLFLHKDDDKN</sequence>
<dbReference type="Proteomes" id="UP000438429">
    <property type="component" value="Unassembled WGS sequence"/>
</dbReference>
<dbReference type="EMBL" id="VEVO01000051">
    <property type="protein sequence ID" value="KAF0022185.1"/>
    <property type="molecule type" value="Genomic_DNA"/>
</dbReference>
<accession>A0A6A4RPM9</accession>
<evidence type="ECO:0000313" key="2">
    <source>
        <dbReference type="Proteomes" id="UP000438429"/>
    </source>
</evidence>
<comment type="caution">
    <text evidence="1">The sequence shown here is derived from an EMBL/GenBank/DDBJ whole genome shotgun (WGS) entry which is preliminary data.</text>
</comment>
<reference evidence="1 2" key="1">
    <citation type="submission" date="2019-06" db="EMBL/GenBank/DDBJ databases">
        <title>Draft genomes of female and male turbot (Scophthalmus maximus).</title>
        <authorList>
            <person name="Xu H."/>
            <person name="Xu X.-W."/>
            <person name="Shao C."/>
            <person name="Chen S."/>
        </authorList>
    </citation>
    <scope>NUCLEOTIDE SEQUENCE [LARGE SCALE GENOMIC DNA]</scope>
    <source>
        <strain evidence="1">Ysfricsl-2016a</strain>
        <tissue evidence="1">Blood</tissue>
    </source>
</reference>
<organism evidence="1 2">
    <name type="scientific">Scophthalmus maximus</name>
    <name type="common">Turbot</name>
    <name type="synonym">Psetta maxima</name>
    <dbReference type="NCBI Taxonomy" id="52904"/>
    <lineage>
        <taxon>Eukaryota</taxon>
        <taxon>Metazoa</taxon>
        <taxon>Chordata</taxon>
        <taxon>Craniata</taxon>
        <taxon>Vertebrata</taxon>
        <taxon>Euteleostomi</taxon>
        <taxon>Actinopterygii</taxon>
        <taxon>Neopterygii</taxon>
        <taxon>Teleostei</taxon>
        <taxon>Neoteleostei</taxon>
        <taxon>Acanthomorphata</taxon>
        <taxon>Carangaria</taxon>
        <taxon>Pleuronectiformes</taxon>
        <taxon>Pleuronectoidei</taxon>
        <taxon>Scophthalmidae</taxon>
        <taxon>Scophthalmus</taxon>
    </lineage>
</organism>